<proteinExistence type="predicted"/>
<sequence>MFRRSSFVDILYRAEQENREVSVIPTTRIDSDNYWLLATDSSNIQELVIASTFTYTFMIQSLLSVSKEIASLVHSSLQVYPSNTVVWTCDNLRYIVFVPVPPLTSIPKPNLLNGCRLLWFKAEFILLREDVNRFSGTLKRFLSFCRTQ</sequence>
<accession>A0A6C0BNI3</accession>
<dbReference type="AlphaFoldDB" id="A0A6C0BNI3"/>
<dbReference type="EMBL" id="MN739194">
    <property type="protein sequence ID" value="QHS92968.1"/>
    <property type="molecule type" value="Genomic_DNA"/>
</dbReference>
<evidence type="ECO:0000313" key="1">
    <source>
        <dbReference type="EMBL" id="QHS92968.1"/>
    </source>
</evidence>
<reference evidence="1" key="1">
    <citation type="journal article" date="2020" name="Nature">
        <title>Giant virus diversity and host interactions through global metagenomics.</title>
        <authorList>
            <person name="Schulz F."/>
            <person name="Roux S."/>
            <person name="Paez-Espino D."/>
            <person name="Jungbluth S."/>
            <person name="Walsh D.A."/>
            <person name="Denef V.J."/>
            <person name="McMahon K.D."/>
            <person name="Konstantinidis K.T."/>
            <person name="Eloe-Fadrosh E.A."/>
            <person name="Kyrpides N.C."/>
            <person name="Woyke T."/>
        </authorList>
    </citation>
    <scope>NUCLEOTIDE SEQUENCE</scope>
    <source>
        <strain evidence="1">GVMAG-M-3300017651-5</strain>
    </source>
</reference>
<organism evidence="1">
    <name type="scientific">viral metagenome</name>
    <dbReference type="NCBI Taxonomy" id="1070528"/>
    <lineage>
        <taxon>unclassified sequences</taxon>
        <taxon>metagenomes</taxon>
        <taxon>organismal metagenomes</taxon>
    </lineage>
</organism>
<name>A0A6C0BNI3_9ZZZZ</name>
<protein>
    <submittedName>
        <fullName evidence="1">Uncharacterized protein</fullName>
    </submittedName>
</protein>